<dbReference type="Proteomes" id="UP000199529">
    <property type="component" value="Unassembled WGS sequence"/>
</dbReference>
<gene>
    <name evidence="2" type="ORF">SAMN05216215_103871</name>
</gene>
<keyword evidence="3" id="KW-1185">Reference proteome</keyword>
<accession>A0A1H3NP39</accession>
<dbReference type="AlphaFoldDB" id="A0A1H3NP39"/>
<evidence type="ECO:0008006" key="4">
    <source>
        <dbReference type="Google" id="ProtNLM"/>
    </source>
</evidence>
<name>A0A1H3NP39_9PSEU</name>
<evidence type="ECO:0000256" key="1">
    <source>
        <dbReference type="SAM" id="MobiDB-lite"/>
    </source>
</evidence>
<dbReference type="OrthoDB" id="128043at2"/>
<evidence type="ECO:0000313" key="2">
    <source>
        <dbReference type="EMBL" id="SDY90175.1"/>
    </source>
</evidence>
<organism evidence="2 3">
    <name type="scientific">Saccharopolyspora shandongensis</name>
    <dbReference type="NCBI Taxonomy" id="418495"/>
    <lineage>
        <taxon>Bacteria</taxon>
        <taxon>Bacillati</taxon>
        <taxon>Actinomycetota</taxon>
        <taxon>Actinomycetes</taxon>
        <taxon>Pseudonocardiales</taxon>
        <taxon>Pseudonocardiaceae</taxon>
        <taxon>Saccharopolyspora</taxon>
    </lineage>
</organism>
<sequence length="277" mass="29553">MNASANVGHHQHHVHQDHAAGHQHHGQHGQAAAHQGRETGGVPQGLQITKDGYAFAPHTTRLAAGDVADYRFRILGPDGAALTSLAEVHGKKIHLIVVRRDLTGFWHVHPVEVGDGAWSVPLELAEAGEYRVFIDFQPEGGQALTLGADLAVAGDFRPRPVPEVAAVSVVDGYEVELGGELVAGHANPLALVVRRDGVPVTDLQPYLGAYGHLVAFRLGDLAYLHVHPDGSPEDGVTRPGPEVAFHAEVPGPGIYRLFLDFKHAGKVRTAQFTALAE</sequence>
<dbReference type="EMBL" id="FNOK01000038">
    <property type="protein sequence ID" value="SDY90175.1"/>
    <property type="molecule type" value="Genomic_DNA"/>
</dbReference>
<proteinExistence type="predicted"/>
<dbReference type="STRING" id="418495.SAMN05216215_103871"/>
<feature type="region of interest" description="Disordered" evidence="1">
    <location>
        <begin position="1"/>
        <end position="46"/>
    </location>
</feature>
<dbReference type="RefSeq" id="WP_093272503.1">
    <property type="nucleotide sequence ID" value="NZ_FNOK01000038.1"/>
</dbReference>
<protein>
    <recommendedName>
        <fullName evidence="4">Secreted protein</fullName>
    </recommendedName>
</protein>
<reference evidence="3" key="1">
    <citation type="submission" date="2016-10" db="EMBL/GenBank/DDBJ databases">
        <authorList>
            <person name="Varghese N."/>
            <person name="Submissions S."/>
        </authorList>
    </citation>
    <scope>NUCLEOTIDE SEQUENCE [LARGE SCALE GENOMIC DNA]</scope>
    <source>
        <strain evidence="3">CGMCC 4.3530</strain>
    </source>
</reference>
<evidence type="ECO:0000313" key="3">
    <source>
        <dbReference type="Proteomes" id="UP000199529"/>
    </source>
</evidence>